<comment type="subunit">
    <text evidence="3">Interacts with GyrB.</text>
</comment>
<dbReference type="HAMAP" id="MF_00649">
    <property type="entry name" value="DNA_gyrase_inhibitor_YacG"/>
    <property type="match status" value="1"/>
</dbReference>
<proteinExistence type="inferred from homology"/>
<evidence type="ECO:0000256" key="4">
    <source>
        <dbReference type="SAM" id="MobiDB-lite"/>
    </source>
</evidence>
<comment type="function">
    <text evidence="3">Inhibits all the catalytic activities of DNA gyrase by preventing its interaction with DNA. Acts by binding directly to the C-terminal domain of GyrB, which probably disrupts DNA binding by the gyrase.</text>
</comment>
<evidence type="ECO:0000313" key="6">
    <source>
        <dbReference type="Proteomes" id="UP000236919"/>
    </source>
</evidence>
<keyword evidence="1 3" id="KW-0479">Metal-binding</keyword>
<organism evidence="5 6">
    <name type="scientific">Bosea psychrotolerans</name>
    <dbReference type="NCBI Taxonomy" id="1871628"/>
    <lineage>
        <taxon>Bacteria</taxon>
        <taxon>Pseudomonadati</taxon>
        <taxon>Pseudomonadota</taxon>
        <taxon>Alphaproteobacteria</taxon>
        <taxon>Hyphomicrobiales</taxon>
        <taxon>Boseaceae</taxon>
        <taxon>Bosea</taxon>
    </lineage>
</organism>
<dbReference type="InterPro" id="IPR005584">
    <property type="entry name" value="DNA_gyrase_inhibitor_YacG"/>
</dbReference>
<keyword evidence="2 3" id="KW-0862">Zinc</keyword>
<evidence type="ECO:0000313" key="5">
    <source>
        <dbReference type="EMBL" id="POR45210.1"/>
    </source>
</evidence>
<feature type="region of interest" description="Disordered" evidence="4">
    <location>
        <begin position="1"/>
        <end position="24"/>
    </location>
</feature>
<evidence type="ECO:0000256" key="3">
    <source>
        <dbReference type="HAMAP-Rule" id="MF_00649"/>
    </source>
</evidence>
<protein>
    <recommendedName>
        <fullName evidence="3">DNA gyrase inhibitor YacG</fullName>
    </recommendedName>
</protein>
<feature type="binding site" evidence="3">
    <location>
        <position position="25"/>
    </location>
    <ligand>
        <name>Zn(2+)</name>
        <dbReference type="ChEBI" id="CHEBI:29105"/>
    </ligand>
</feature>
<comment type="similarity">
    <text evidence="3">Belongs to the DNA gyrase inhibitor YacG family.</text>
</comment>
<feature type="binding site" evidence="3">
    <location>
        <position position="22"/>
    </location>
    <ligand>
        <name>Zn(2+)</name>
        <dbReference type="ChEBI" id="CHEBI:29105"/>
    </ligand>
</feature>
<dbReference type="Gene3D" id="3.30.50.10">
    <property type="entry name" value="Erythroid Transcription Factor GATA-1, subunit A"/>
    <property type="match status" value="1"/>
</dbReference>
<reference evidence="5 6" key="1">
    <citation type="submission" date="2018-01" db="EMBL/GenBank/DDBJ databases">
        <title>Genomic Encyclopedia of Type Strains, Phase III (KMG-III): the genomes of soil and plant-associated and newly described type strains.</title>
        <authorList>
            <person name="Whitman W."/>
        </authorList>
    </citation>
    <scope>NUCLEOTIDE SEQUENCE [LARGE SCALE GENOMIC DNA]</scope>
    <source>
        <strain evidence="5 6">1131</strain>
    </source>
</reference>
<feature type="binding site" evidence="3">
    <location>
        <position position="37"/>
    </location>
    <ligand>
        <name>Zn(2+)</name>
        <dbReference type="ChEBI" id="CHEBI:29105"/>
    </ligand>
</feature>
<comment type="cofactor">
    <cofactor evidence="3">
        <name>Zn(2+)</name>
        <dbReference type="ChEBI" id="CHEBI:29105"/>
    </cofactor>
    <text evidence="3">Binds 1 zinc ion.</text>
</comment>
<name>A0A2S4LS10_9HYPH</name>
<dbReference type="NCBIfam" id="NF002362">
    <property type="entry name" value="PRK01343.1"/>
    <property type="match status" value="1"/>
</dbReference>
<feature type="region of interest" description="Disordered" evidence="4">
    <location>
        <begin position="56"/>
        <end position="77"/>
    </location>
</feature>
<keyword evidence="6" id="KW-1185">Reference proteome</keyword>
<dbReference type="EMBL" id="PQFZ01000039">
    <property type="protein sequence ID" value="POR45210.1"/>
    <property type="molecule type" value="Genomic_DNA"/>
</dbReference>
<evidence type="ECO:0000256" key="2">
    <source>
        <dbReference type="ARBA" id="ARBA00022833"/>
    </source>
</evidence>
<dbReference type="PANTHER" id="PTHR36150:SF1">
    <property type="entry name" value="DNA GYRASE INHIBITOR YACG"/>
    <property type="match status" value="1"/>
</dbReference>
<dbReference type="GO" id="GO:0008270">
    <property type="term" value="F:zinc ion binding"/>
    <property type="evidence" value="ECO:0007669"/>
    <property type="project" value="UniProtKB-UniRule"/>
</dbReference>
<dbReference type="GO" id="GO:0006355">
    <property type="term" value="P:regulation of DNA-templated transcription"/>
    <property type="evidence" value="ECO:0007669"/>
    <property type="project" value="InterPro"/>
</dbReference>
<dbReference type="Pfam" id="PF03884">
    <property type="entry name" value="YacG"/>
    <property type="match status" value="1"/>
</dbReference>
<dbReference type="GO" id="GO:0008657">
    <property type="term" value="F:DNA topoisomerase type II (double strand cut, ATP-hydrolyzing) inhibitor activity"/>
    <property type="evidence" value="ECO:0007669"/>
    <property type="project" value="UniProtKB-UniRule"/>
</dbReference>
<sequence>MEESRSDMADNENTAPPAARPCPICGKPRVAQYKPFCSPRCADIDLGRWLKGSYVIPGAPVDEAEADKPGRQSDDED</sequence>
<comment type="caution">
    <text evidence="5">The sequence shown here is derived from an EMBL/GenBank/DDBJ whole genome shotgun (WGS) entry which is preliminary data.</text>
</comment>
<dbReference type="AlphaFoldDB" id="A0A2S4LS10"/>
<feature type="binding site" evidence="3">
    <location>
        <position position="41"/>
    </location>
    <ligand>
        <name>Zn(2+)</name>
        <dbReference type="ChEBI" id="CHEBI:29105"/>
    </ligand>
</feature>
<evidence type="ECO:0000256" key="1">
    <source>
        <dbReference type="ARBA" id="ARBA00022723"/>
    </source>
</evidence>
<dbReference type="PANTHER" id="PTHR36150">
    <property type="entry name" value="DNA GYRASE INHIBITOR YACG"/>
    <property type="match status" value="1"/>
</dbReference>
<dbReference type="InterPro" id="IPR013088">
    <property type="entry name" value="Znf_NHR/GATA"/>
</dbReference>
<dbReference type="SUPFAM" id="SSF57716">
    <property type="entry name" value="Glucocorticoid receptor-like (DNA-binding domain)"/>
    <property type="match status" value="1"/>
</dbReference>
<accession>A0A2S4LS10</accession>
<gene>
    <name evidence="3" type="primary">yacG</name>
    <name evidence="5" type="ORF">CYD53_13919</name>
</gene>
<feature type="compositionally biased region" description="Basic and acidic residues" evidence="4">
    <location>
        <begin position="66"/>
        <end position="77"/>
    </location>
</feature>
<dbReference type="Proteomes" id="UP000236919">
    <property type="component" value="Unassembled WGS sequence"/>
</dbReference>